<accession>A0A5B8VSH1</accession>
<dbReference type="Gene3D" id="3.40.50.300">
    <property type="entry name" value="P-loop containing nucleotide triphosphate hydrolases"/>
    <property type="match status" value="1"/>
</dbReference>
<dbReference type="AlphaFoldDB" id="A0A5B8VSH1"/>
<organism evidence="3 4">
    <name type="scientific">Arachidicoccus ginsenosidivorans</name>
    <dbReference type="NCBI Taxonomy" id="496057"/>
    <lineage>
        <taxon>Bacteria</taxon>
        <taxon>Pseudomonadati</taxon>
        <taxon>Bacteroidota</taxon>
        <taxon>Chitinophagia</taxon>
        <taxon>Chitinophagales</taxon>
        <taxon>Chitinophagaceae</taxon>
        <taxon>Arachidicoccus</taxon>
    </lineage>
</organism>
<name>A0A5B8VSH1_9BACT</name>
<dbReference type="OrthoDB" id="5140926at2"/>
<keyword evidence="4" id="KW-1185">Reference proteome</keyword>
<evidence type="ECO:0000256" key="1">
    <source>
        <dbReference type="SAM" id="Coils"/>
    </source>
</evidence>
<dbReference type="Proteomes" id="UP000321291">
    <property type="component" value="Chromosome"/>
</dbReference>
<dbReference type="InterPro" id="IPR018760">
    <property type="entry name" value="DUF2326"/>
</dbReference>
<feature type="coiled-coil region" evidence="1">
    <location>
        <begin position="222"/>
        <end position="279"/>
    </location>
</feature>
<evidence type="ECO:0000313" key="4">
    <source>
        <dbReference type="Proteomes" id="UP000321291"/>
    </source>
</evidence>
<sequence>MFLKRLIIENKTGIIRDIPFKKGINLIVDETPEGNPQQTTGNNVGKTTVLRLIDYCLGSKGENIYKDIEFSKQPNTNIENFLLETEVLITIELTTDITDKNSDQITIQRNFLKRNKKIQRINNTDYLDDKKFDLELKRLIFKTGVAKPTFRQIISKNIRLDKDRMDKIVRVLGSFVGNEVYEALYLFWLGIMTEHAQEKHRLTGEKKNEHKFRARLKKEGELSLIEQKLAFHNDKLLALEKQKENFNLNENYEEDLVRLNQVKYNLNKISTQISQLEVRKDLIHESKVQLEHEYTHINNEKIKNLYDSANALIPDIQTTFEETLKFHNELIAEKLDYITKELPDLEDKLKTLQSDLVKLCNKEKSLIDKIRKSNVIADLEKIVTELNIQFERKGNLEEQKRLWDFSNAKLKRIENDLNLTNQHINANDELIKQRVTQFNKYFTKLSVILYDENYILSPIKKEDGYDLMVINIEANPSTGKKKGQIAAFDFAYIQFADDFDIQCLHFILHDQLENMHDNQLNTLVNVANNINGQYIVPILRDKIPANIDISQIEILSLSQNNKLFKL</sequence>
<feature type="domain" description="DUF2326" evidence="2">
    <location>
        <begin position="468"/>
        <end position="565"/>
    </location>
</feature>
<gene>
    <name evidence="3" type="ORF">FSB73_22795</name>
</gene>
<dbReference type="Pfam" id="PF10088">
    <property type="entry name" value="DUF2326"/>
    <property type="match status" value="1"/>
</dbReference>
<protein>
    <submittedName>
        <fullName evidence="3">DUF2326 domain-containing protein</fullName>
    </submittedName>
</protein>
<evidence type="ECO:0000313" key="3">
    <source>
        <dbReference type="EMBL" id="QEC74071.1"/>
    </source>
</evidence>
<evidence type="ECO:0000259" key="2">
    <source>
        <dbReference type="Pfam" id="PF10088"/>
    </source>
</evidence>
<dbReference type="KEGG" id="agi:FSB73_22795"/>
<feature type="coiled-coil region" evidence="1">
    <location>
        <begin position="335"/>
        <end position="362"/>
    </location>
</feature>
<proteinExistence type="predicted"/>
<reference evidence="3 4" key="1">
    <citation type="journal article" date="2017" name="Int. J. Syst. Evol. Microbiol.">
        <title>Arachidicoccus ginsenosidivorans sp. nov., with ginsenoside-converting activity isolated from ginseng cultivating soil.</title>
        <authorList>
            <person name="Siddiqi M.Z."/>
            <person name="Aslam Z."/>
            <person name="Im W.T."/>
        </authorList>
    </citation>
    <scope>NUCLEOTIDE SEQUENCE [LARGE SCALE GENOMIC DNA]</scope>
    <source>
        <strain evidence="3 4">Gsoil 809</strain>
    </source>
</reference>
<keyword evidence="1" id="KW-0175">Coiled coil</keyword>
<dbReference type="EMBL" id="CP042434">
    <property type="protein sequence ID" value="QEC74071.1"/>
    <property type="molecule type" value="Genomic_DNA"/>
</dbReference>
<dbReference type="InterPro" id="IPR027417">
    <property type="entry name" value="P-loop_NTPase"/>
</dbReference>
<dbReference type="RefSeq" id="WP_146787710.1">
    <property type="nucleotide sequence ID" value="NZ_CP042434.1"/>
</dbReference>